<dbReference type="GO" id="GO:0016747">
    <property type="term" value="F:acyltransferase activity, transferring groups other than amino-acyl groups"/>
    <property type="evidence" value="ECO:0007669"/>
    <property type="project" value="InterPro"/>
</dbReference>
<dbReference type="PANTHER" id="PTHR43415:SF5">
    <property type="entry name" value="ACETYLTRANSFERASE"/>
    <property type="match status" value="1"/>
</dbReference>
<evidence type="ECO:0000313" key="2">
    <source>
        <dbReference type="EMBL" id="CRX38473.1"/>
    </source>
</evidence>
<dbReference type="SUPFAM" id="SSF55729">
    <property type="entry name" value="Acyl-CoA N-acyltransferases (Nat)"/>
    <property type="match status" value="1"/>
</dbReference>
<dbReference type="CDD" id="cd04301">
    <property type="entry name" value="NAT_SF"/>
    <property type="match status" value="1"/>
</dbReference>
<dbReference type="PROSITE" id="PS51186">
    <property type="entry name" value="GNAT"/>
    <property type="match status" value="1"/>
</dbReference>
<dbReference type="EMBL" id="CWGJ01000012">
    <property type="protein sequence ID" value="CRX38473.1"/>
    <property type="molecule type" value="Genomic_DNA"/>
</dbReference>
<dbReference type="Gene3D" id="3.40.630.30">
    <property type="match status" value="1"/>
</dbReference>
<keyword evidence="2" id="KW-0808">Transferase</keyword>
<gene>
    <name evidence="2" type="ORF">ELAC_1130</name>
</gene>
<dbReference type="Proteomes" id="UP000220251">
    <property type="component" value="Unassembled WGS sequence"/>
</dbReference>
<feature type="domain" description="N-acetyltransferase" evidence="1">
    <location>
        <begin position="9"/>
        <end position="174"/>
    </location>
</feature>
<name>A0A0H5DQT1_9BACT</name>
<dbReference type="AlphaFoldDB" id="A0A0H5DQT1"/>
<reference evidence="3" key="1">
    <citation type="submission" date="2015-06" db="EMBL/GenBank/DDBJ databases">
        <authorList>
            <person name="Bertelli C."/>
        </authorList>
    </citation>
    <scope>NUCLEOTIDE SEQUENCE [LARGE SCALE GENOMIC DNA]</scope>
    <source>
        <strain evidence="3">CRIB-30</strain>
    </source>
</reference>
<evidence type="ECO:0000259" key="1">
    <source>
        <dbReference type="PROSITE" id="PS51186"/>
    </source>
</evidence>
<dbReference type="PANTHER" id="PTHR43415">
    <property type="entry name" value="SPERMIDINE N(1)-ACETYLTRANSFERASE"/>
    <property type="match status" value="1"/>
</dbReference>
<keyword evidence="3" id="KW-1185">Reference proteome</keyword>
<proteinExistence type="predicted"/>
<dbReference type="RefSeq" id="WP_098038328.1">
    <property type="nucleotide sequence ID" value="NZ_CWGJ01000012.1"/>
</dbReference>
<dbReference type="InterPro" id="IPR016181">
    <property type="entry name" value="Acyl_CoA_acyltransferase"/>
</dbReference>
<organism evidence="2 3">
    <name type="scientific">Estrella lausannensis</name>
    <dbReference type="NCBI Taxonomy" id="483423"/>
    <lineage>
        <taxon>Bacteria</taxon>
        <taxon>Pseudomonadati</taxon>
        <taxon>Chlamydiota</taxon>
        <taxon>Chlamydiia</taxon>
        <taxon>Parachlamydiales</taxon>
        <taxon>Candidatus Criblamydiaceae</taxon>
        <taxon>Estrella</taxon>
    </lineage>
</organism>
<dbReference type="Pfam" id="PF13302">
    <property type="entry name" value="Acetyltransf_3"/>
    <property type="match status" value="1"/>
</dbReference>
<evidence type="ECO:0000313" key="3">
    <source>
        <dbReference type="Proteomes" id="UP000220251"/>
    </source>
</evidence>
<dbReference type="OrthoDB" id="9795206at2"/>
<sequence length="184" mass="21825">MSIWKGDRIRLRSIEPSDWETFHALSEDTETARFYDKILIPTSKEKMKKWCEEMSCAPHDNDEIVLVIETLDGQMAGLMDIFDCDRRYGIFKYGIGIHKNFQRKGYASMAVRLLLRYYFFELRYQKVNVHIYSFNEPSIELHRRLGFVQEGCLRNMAFTKGGFHDELVFGLLRSEFEMLHHPKP</sequence>
<protein>
    <submittedName>
        <fullName evidence="2">Acetyl-transferase</fullName>
    </submittedName>
</protein>
<dbReference type="InterPro" id="IPR000182">
    <property type="entry name" value="GNAT_dom"/>
</dbReference>
<accession>A0A0H5DQT1</accession>